<dbReference type="Proteomes" id="UP000805614">
    <property type="component" value="Unassembled WGS sequence"/>
</dbReference>
<evidence type="ECO:0000313" key="2">
    <source>
        <dbReference type="Proteomes" id="UP000805614"/>
    </source>
</evidence>
<proteinExistence type="predicted"/>
<accession>A0ABR7LWK3</accession>
<name>A0ABR7LWK3_9ACTN</name>
<comment type="caution">
    <text evidence="1">The sequence shown here is derived from an EMBL/GenBank/DDBJ whole genome shotgun (WGS) entry which is preliminary data.</text>
</comment>
<gene>
    <name evidence="1" type="ORF">HKK74_25650</name>
</gene>
<dbReference type="EMBL" id="JABVEC010000022">
    <property type="protein sequence ID" value="MBC6468850.1"/>
    <property type="molecule type" value="Genomic_DNA"/>
</dbReference>
<protein>
    <submittedName>
        <fullName evidence="1">Uncharacterized protein</fullName>
    </submittedName>
</protein>
<dbReference type="RefSeq" id="WP_187245905.1">
    <property type="nucleotide sequence ID" value="NZ_BAAAOK010000001.1"/>
</dbReference>
<organism evidence="1 2">
    <name type="scientific">Actinomadura alba</name>
    <dbReference type="NCBI Taxonomy" id="406431"/>
    <lineage>
        <taxon>Bacteria</taxon>
        <taxon>Bacillati</taxon>
        <taxon>Actinomycetota</taxon>
        <taxon>Actinomycetes</taxon>
        <taxon>Streptosporangiales</taxon>
        <taxon>Thermomonosporaceae</taxon>
        <taxon>Actinomadura</taxon>
    </lineage>
</organism>
<sequence length="173" mass="17858">MMESLGPHGLAAATLVTLGGVGAVQAHAQPAAFSAGYICRVPVLGAKSVTINGTLTASPSRPTTDTATRFRLRISSLTLRSPVPIDSWNATAGIDVTGPRTSSFRLTGSGGSVPPHQPITADLTGVWTPRARGVHRLRSGDVTIRANISRFGSHTATCAPKDPRPVSATLVVT</sequence>
<evidence type="ECO:0000313" key="1">
    <source>
        <dbReference type="EMBL" id="MBC6468850.1"/>
    </source>
</evidence>
<reference evidence="1 2" key="1">
    <citation type="submission" date="2020-06" db="EMBL/GenBank/DDBJ databases">
        <title>Actinomadura xiongansis sp. nov., isolated from soil of Baiyangdian.</title>
        <authorList>
            <person name="Zhang X."/>
        </authorList>
    </citation>
    <scope>NUCLEOTIDE SEQUENCE [LARGE SCALE GENOMIC DNA]</scope>
    <source>
        <strain evidence="1 2">HBUM206468</strain>
    </source>
</reference>
<keyword evidence="2" id="KW-1185">Reference proteome</keyword>